<dbReference type="RefSeq" id="WP_131516983.1">
    <property type="nucleotide sequence ID" value="NZ_SJKD01000007.1"/>
</dbReference>
<keyword evidence="3" id="KW-1185">Reference proteome</keyword>
<comment type="caution">
    <text evidence="2">The sequence shown here is derived from an EMBL/GenBank/DDBJ whole genome shotgun (WGS) entry which is preliminary data.</text>
</comment>
<dbReference type="EMBL" id="SJKD01000007">
    <property type="protein sequence ID" value="TCC45887.1"/>
    <property type="molecule type" value="Genomic_DNA"/>
</dbReference>
<keyword evidence="1" id="KW-0732">Signal</keyword>
<reference evidence="2 3" key="1">
    <citation type="submission" date="2019-02" db="EMBL/GenBank/DDBJ databases">
        <title>Kribbella capetownensis sp. nov. and Kribbella speibonae sp. nov., isolated from soil.</title>
        <authorList>
            <person name="Curtis S.M."/>
            <person name="Norton I."/>
            <person name="Everest G.J."/>
            <person name="Meyers P.R."/>
        </authorList>
    </citation>
    <scope>NUCLEOTIDE SEQUENCE [LARGE SCALE GENOMIC DNA]</scope>
    <source>
        <strain evidence="2 3">YM53</strain>
    </source>
</reference>
<dbReference type="AlphaFoldDB" id="A0A4R0JI29"/>
<evidence type="ECO:0000313" key="3">
    <source>
        <dbReference type="Proteomes" id="UP000293342"/>
    </source>
</evidence>
<accession>A0A4R0JI29</accession>
<sequence length="336" mass="34482">MKRTVFATALAGLAAAAVTAAPAHAGGGLEQSGDGGYKISVSVTITSDSGAVVPSGGTSIAVQPTCWWRLHNPDIGGNDATTPDGFQKFYDESIPLLSGHAAAGRLSMPSADEVKRVADAAKGGAKYRWYQLQCKEGVSGVKEGYTKSGGNYYGTEIGIGWAAFVDGEVPEPYVAPEDLATSLWDVAQQGLTDPAIDRNPKVSRNGGATLVNVPTWFWVTNPATALADDGKLHLTATAGNTTVTLDAQSNGVAFTSPAGSTSCSVNQAKYAYGAGASEGSACTISFDRSSAGWPVTASTTWGGTWSGNDGSGAALPEVYHSTTVNVPVVEVQVPNR</sequence>
<evidence type="ECO:0000313" key="2">
    <source>
        <dbReference type="EMBL" id="TCC45887.1"/>
    </source>
</evidence>
<dbReference type="OrthoDB" id="3742379at2"/>
<feature type="signal peptide" evidence="1">
    <location>
        <begin position="1"/>
        <end position="25"/>
    </location>
</feature>
<proteinExistence type="predicted"/>
<evidence type="ECO:0000256" key="1">
    <source>
        <dbReference type="SAM" id="SignalP"/>
    </source>
</evidence>
<protein>
    <recommendedName>
        <fullName evidence="4">Secreted protein</fullName>
    </recommendedName>
</protein>
<feature type="chain" id="PRO_5020900562" description="Secreted protein" evidence="1">
    <location>
        <begin position="26"/>
        <end position="336"/>
    </location>
</feature>
<organism evidence="2 3">
    <name type="scientific">Kribbella capetownensis</name>
    <dbReference type="NCBI Taxonomy" id="1572659"/>
    <lineage>
        <taxon>Bacteria</taxon>
        <taxon>Bacillati</taxon>
        <taxon>Actinomycetota</taxon>
        <taxon>Actinomycetes</taxon>
        <taxon>Propionibacteriales</taxon>
        <taxon>Kribbellaceae</taxon>
        <taxon>Kribbella</taxon>
    </lineage>
</organism>
<dbReference type="Proteomes" id="UP000293342">
    <property type="component" value="Unassembled WGS sequence"/>
</dbReference>
<gene>
    <name evidence="2" type="ORF">E0H75_29695</name>
</gene>
<evidence type="ECO:0008006" key="4">
    <source>
        <dbReference type="Google" id="ProtNLM"/>
    </source>
</evidence>
<name>A0A4R0JI29_9ACTN</name>